<keyword evidence="11" id="KW-1185">Reference proteome</keyword>
<feature type="region of interest" description="Disordered" evidence="8">
    <location>
        <begin position="51"/>
        <end position="72"/>
    </location>
</feature>
<evidence type="ECO:0000313" key="10">
    <source>
        <dbReference type="EMBL" id="GAA0857723.1"/>
    </source>
</evidence>
<keyword evidence="7 9" id="KW-0472">Membrane</keyword>
<evidence type="ECO:0000256" key="8">
    <source>
        <dbReference type="SAM" id="MobiDB-lite"/>
    </source>
</evidence>
<dbReference type="EMBL" id="BAAAFD010000007">
    <property type="protein sequence ID" value="GAA0857723.1"/>
    <property type="molecule type" value="Genomic_DNA"/>
</dbReference>
<feature type="transmembrane region" description="Helical" evidence="9">
    <location>
        <begin position="219"/>
        <end position="241"/>
    </location>
</feature>
<keyword evidence="5 9" id="KW-0812">Transmembrane</keyword>
<keyword evidence="3" id="KW-1003">Cell membrane</keyword>
<evidence type="ECO:0000256" key="5">
    <source>
        <dbReference type="ARBA" id="ARBA00022692"/>
    </source>
</evidence>
<comment type="subcellular location">
    <subcellularLocation>
        <location evidence="1">Cell inner membrane</location>
        <topology evidence="1">Multi-pass membrane protein</topology>
    </subcellularLocation>
</comment>
<evidence type="ECO:0000256" key="7">
    <source>
        <dbReference type="ARBA" id="ARBA00023136"/>
    </source>
</evidence>
<evidence type="ECO:0000256" key="9">
    <source>
        <dbReference type="SAM" id="Phobius"/>
    </source>
</evidence>
<name>A0ABN1LLZ0_9ALTE</name>
<evidence type="ECO:0000256" key="4">
    <source>
        <dbReference type="ARBA" id="ARBA00022519"/>
    </source>
</evidence>
<dbReference type="Pfam" id="PF05128">
    <property type="entry name" value="DUF697"/>
    <property type="match status" value="1"/>
</dbReference>
<reference evidence="10 11" key="1">
    <citation type="journal article" date="2019" name="Int. J. Syst. Evol. Microbiol.">
        <title>The Global Catalogue of Microorganisms (GCM) 10K type strain sequencing project: providing services to taxonomists for standard genome sequencing and annotation.</title>
        <authorList>
            <consortium name="The Broad Institute Genomics Platform"/>
            <consortium name="The Broad Institute Genome Sequencing Center for Infectious Disease"/>
            <person name="Wu L."/>
            <person name="Ma J."/>
        </authorList>
    </citation>
    <scope>NUCLEOTIDE SEQUENCE [LARGE SCALE GENOMIC DNA]</scope>
    <source>
        <strain evidence="10 11">JCM 15896</strain>
    </source>
</reference>
<dbReference type="Proteomes" id="UP001500359">
    <property type="component" value="Unassembled WGS sequence"/>
</dbReference>
<protein>
    <submittedName>
        <fullName evidence="10">TIGR01620 family protein</fullName>
    </submittedName>
</protein>
<accession>A0ABN1LLZ0</accession>
<comment type="similarity">
    <text evidence="2">Belongs to the UPF0283 family.</text>
</comment>
<evidence type="ECO:0000256" key="1">
    <source>
        <dbReference type="ARBA" id="ARBA00004429"/>
    </source>
</evidence>
<evidence type="ECO:0000256" key="2">
    <source>
        <dbReference type="ARBA" id="ARBA00008255"/>
    </source>
</evidence>
<dbReference type="InterPro" id="IPR006507">
    <property type="entry name" value="UPF0283"/>
</dbReference>
<evidence type="ECO:0000256" key="3">
    <source>
        <dbReference type="ARBA" id="ARBA00022475"/>
    </source>
</evidence>
<dbReference type="RefSeq" id="WP_343860392.1">
    <property type="nucleotide sequence ID" value="NZ_BAAAFD010000007.1"/>
</dbReference>
<evidence type="ECO:0000313" key="11">
    <source>
        <dbReference type="Proteomes" id="UP001500359"/>
    </source>
</evidence>
<keyword evidence="6 9" id="KW-1133">Transmembrane helix</keyword>
<dbReference type="InterPro" id="IPR021147">
    <property type="entry name" value="DUF697"/>
</dbReference>
<dbReference type="PANTHER" id="PTHR39342:SF1">
    <property type="entry name" value="UPF0283 MEMBRANE PROTEIN YCJF"/>
    <property type="match status" value="1"/>
</dbReference>
<keyword evidence="4" id="KW-0997">Cell inner membrane</keyword>
<comment type="caution">
    <text evidence="10">The sequence shown here is derived from an EMBL/GenBank/DDBJ whole genome shotgun (WGS) entry which is preliminary data.</text>
</comment>
<evidence type="ECO:0000256" key="6">
    <source>
        <dbReference type="ARBA" id="ARBA00022989"/>
    </source>
</evidence>
<dbReference type="PANTHER" id="PTHR39342">
    <property type="entry name" value="UPF0283 MEMBRANE PROTEIN YCJF"/>
    <property type="match status" value="1"/>
</dbReference>
<organism evidence="10 11">
    <name type="scientific">Aliiglaciecola litoralis</name>
    <dbReference type="NCBI Taxonomy" id="582857"/>
    <lineage>
        <taxon>Bacteria</taxon>
        <taxon>Pseudomonadati</taxon>
        <taxon>Pseudomonadota</taxon>
        <taxon>Gammaproteobacteria</taxon>
        <taxon>Alteromonadales</taxon>
        <taxon>Alteromonadaceae</taxon>
        <taxon>Aliiglaciecola</taxon>
    </lineage>
</organism>
<gene>
    <name evidence="10" type="ORF">GCM10009114_24570</name>
</gene>
<proteinExistence type="inferred from homology"/>
<dbReference type="NCBIfam" id="TIGR01620">
    <property type="entry name" value="hyp_HI0043"/>
    <property type="match status" value="1"/>
</dbReference>
<feature type="transmembrane region" description="Helical" evidence="9">
    <location>
        <begin position="80"/>
        <end position="99"/>
    </location>
</feature>
<feature type="transmembrane region" description="Helical" evidence="9">
    <location>
        <begin position="111"/>
        <end position="129"/>
    </location>
</feature>
<sequence>MSKDQTNSGQQELKEQVIFDSFSAHAQESSATRSQNIRPAEVIGQEIQWQAESTAETKPVTPAETAPSSDYRGKHFTSKWLWLSVFVIGLAVAELVIFIDSVLSQQDWLSAGWLVVLTIVSLLALRQVVKEWRGLAKLKKHERLKQQASALLSAPTIGQGERFCKQLEADFKPSYPLAIESWKKSLKPHHLDNEVLMLFDLHVVSEADKVALKHITRHASASAAMIAVSPFALLDMGVVLWRNLVMLKQISQCYGIQLTYWGRIHLIKSVFKTMLVAGAAEILSDAGNYALGAGITGKLSSRVAQGLGAGVLTSRIGIKAMHACRPLPWLAQQPPGISKLAQQLLSDLNKLRQ</sequence>